<evidence type="ECO:0000313" key="1">
    <source>
        <dbReference type="EMBL" id="GGG20797.1"/>
    </source>
</evidence>
<accession>A0ABQ1WBG5</accession>
<dbReference type="PROSITE" id="PS51257">
    <property type="entry name" value="PROKAR_LIPOPROTEIN"/>
    <property type="match status" value="1"/>
</dbReference>
<name>A0ABQ1WBG5_9BACL</name>
<gene>
    <name evidence="1" type="ORF">GCM10010913_48790</name>
</gene>
<evidence type="ECO:0008006" key="3">
    <source>
        <dbReference type="Google" id="ProtNLM"/>
    </source>
</evidence>
<dbReference type="RefSeq" id="WP_120464623.1">
    <property type="nucleotide sequence ID" value="NZ_BMIW01000090.1"/>
</dbReference>
<keyword evidence="2" id="KW-1185">Reference proteome</keyword>
<evidence type="ECO:0000313" key="2">
    <source>
        <dbReference type="Proteomes" id="UP000608420"/>
    </source>
</evidence>
<dbReference type="Proteomes" id="UP000608420">
    <property type="component" value="Unassembled WGS sequence"/>
</dbReference>
<proteinExistence type="predicted"/>
<organism evidence="1 2">
    <name type="scientific">Paenibacillus aceti</name>
    <dbReference type="NCBI Taxonomy" id="1820010"/>
    <lineage>
        <taxon>Bacteria</taxon>
        <taxon>Bacillati</taxon>
        <taxon>Bacillota</taxon>
        <taxon>Bacilli</taxon>
        <taxon>Bacillales</taxon>
        <taxon>Paenibacillaceae</taxon>
        <taxon>Paenibacillus</taxon>
    </lineage>
</organism>
<comment type="caution">
    <text evidence="1">The sequence shown here is derived from an EMBL/GenBank/DDBJ whole genome shotgun (WGS) entry which is preliminary data.</text>
</comment>
<dbReference type="EMBL" id="BMIW01000090">
    <property type="protein sequence ID" value="GGG20797.1"/>
    <property type="molecule type" value="Genomic_DNA"/>
</dbReference>
<protein>
    <recommendedName>
        <fullName evidence="3">Secreted protein</fullName>
    </recommendedName>
</protein>
<sequence>MKLGKMSLVLICIVVVISVLTACGADDIKHKESDNWRVSFQRSTGACTIVYLGEENLIENFRYEVIGNNISQEGKALKEHTPPFKISGTVTDSEKSNDPIEFKIFWNNQSENVVFE</sequence>
<reference evidence="2" key="1">
    <citation type="journal article" date="2019" name="Int. J. Syst. Evol. Microbiol.">
        <title>The Global Catalogue of Microorganisms (GCM) 10K type strain sequencing project: providing services to taxonomists for standard genome sequencing and annotation.</title>
        <authorList>
            <consortium name="The Broad Institute Genomics Platform"/>
            <consortium name="The Broad Institute Genome Sequencing Center for Infectious Disease"/>
            <person name="Wu L."/>
            <person name="Ma J."/>
        </authorList>
    </citation>
    <scope>NUCLEOTIDE SEQUENCE [LARGE SCALE GENOMIC DNA]</scope>
    <source>
        <strain evidence="2">CGMCC 1.15420</strain>
    </source>
</reference>